<evidence type="ECO:0000256" key="1">
    <source>
        <dbReference type="ARBA" id="ARBA00004496"/>
    </source>
</evidence>
<dbReference type="OMA" id="MEGICEA"/>
<evidence type="ECO:0000256" key="7">
    <source>
        <dbReference type="SAM" id="MobiDB-lite"/>
    </source>
</evidence>
<accession>A7REW7</accession>
<proteinExistence type="inferred from homology"/>
<sequence>MSVLNDLFSQILHSEEKTRERFSKLRTVNNEIRACQLQIREVQADLNSLAETLRVKTHRLAEEEREVNWLKVRENVLKEKQKQLHDKNVEIETALKRVMESSDNERDAFTCQVSNFLKFHDLTGQGKRKREDEDSSKLKQMRLEETRLRMILEKTLEKEYKTTEMLEKEKAAAGSRLQSDAEFRSDTFFLDNRLSAELEAARDGSMEGICEALSEELKELQQLLLKQELQRQKKQQEQQHKPERSDTRRSFKESMRNRGRTWRYNLNRSLGDGEQQKIDNIQMEIKDEDLIDLSP</sequence>
<evidence type="ECO:0000256" key="3">
    <source>
        <dbReference type="ARBA" id="ARBA00022327"/>
    </source>
</evidence>
<gene>
    <name evidence="8" type="ORF">NEMVEDRAFT_v1g196161</name>
</gene>
<evidence type="ECO:0000313" key="8">
    <source>
        <dbReference type="EMBL" id="EDO49985.1"/>
    </source>
</evidence>
<keyword evidence="5 6" id="KW-0175">Coiled coil</keyword>
<reference evidence="8 9" key="1">
    <citation type="journal article" date="2007" name="Science">
        <title>Sea anemone genome reveals ancestral eumetazoan gene repertoire and genomic organization.</title>
        <authorList>
            <person name="Putnam N.H."/>
            <person name="Srivastava M."/>
            <person name="Hellsten U."/>
            <person name="Dirks B."/>
            <person name="Chapman J."/>
            <person name="Salamov A."/>
            <person name="Terry A."/>
            <person name="Shapiro H."/>
            <person name="Lindquist E."/>
            <person name="Kapitonov V.V."/>
            <person name="Jurka J."/>
            <person name="Genikhovich G."/>
            <person name="Grigoriev I.V."/>
            <person name="Lucas S.M."/>
            <person name="Steele R.E."/>
            <person name="Finnerty J.R."/>
            <person name="Technau U."/>
            <person name="Martindale M.Q."/>
            <person name="Rokhsar D.S."/>
        </authorList>
    </citation>
    <scope>NUCLEOTIDE SEQUENCE [LARGE SCALE GENOMIC DNA]</scope>
    <source>
        <strain evidence="9">CH2 X CH6</strain>
    </source>
</reference>
<keyword evidence="9" id="KW-1185">Reference proteome</keyword>
<comment type="subcellular location">
    <subcellularLocation>
        <location evidence="1">Cytoplasm</location>
    </subcellularLocation>
</comment>
<dbReference type="EMBL" id="DS469507">
    <property type="protein sequence ID" value="EDO49985.1"/>
    <property type="molecule type" value="Genomic_DNA"/>
</dbReference>
<dbReference type="eggNOG" id="ENOG502S87V">
    <property type="taxonomic scope" value="Eukaryota"/>
</dbReference>
<feature type="coiled-coil region" evidence="6">
    <location>
        <begin position="25"/>
        <end position="97"/>
    </location>
</feature>
<protein>
    <recommendedName>
        <fullName evidence="3">Coiled-coil domain-containing protein 172</fullName>
    </recommendedName>
</protein>
<evidence type="ECO:0000256" key="6">
    <source>
        <dbReference type="SAM" id="Coils"/>
    </source>
</evidence>
<dbReference type="AlphaFoldDB" id="A7REW7"/>
<evidence type="ECO:0000256" key="5">
    <source>
        <dbReference type="ARBA" id="ARBA00023054"/>
    </source>
</evidence>
<feature type="region of interest" description="Disordered" evidence="7">
    <location>
        <begin position="231"/>
        <end position="256"/>
    </location>
</feature>
<keyword evidence="4" id="KW-0963">Cytoplasm</keyword>
<dbReference type="InterPro" id="IPR029618">
    <property type="entry name" value="CCDC172"/>
</dbReference>
<dbReference type="PANTHER" id="PTHR22419">
    <property type="entry name" value="COILED-COIL DOMAIN-CONTAINING PROTEIN 172"/>
    <property type="match status" value="1"/>
</dbReference>
<organism evidence="8 9">
    <name type="scientific">Nematostella vectensis</name>
    <name type="common">Starlet sea anemone</name>
    <dbReference type="NCBI Taxonomy" id="45351"/>
    <lineage>
        <taxon>Eukaryota</taxon>
        <taxon>Metazoa</taxon>
        <taxon>Cnidaria</taxon>
        <taxon>Anthozoa</taxon>
        <taxon>Hexacorallia</taxon>
        <taxon>Actiniaria</taxon>
        <taxon>Edwardsiidae</taxon>
        <taxon>Nematostella</taxon>
    </lineage>
</organism>
<dbReference type="GO" id="GO:0005737">
    <property type="term" value="C:cytoplasm"/>
    <property type="evidence" value="ECO:0000318"/>
    <property type="project" value="GO_Central"/>
</dbReference>
<evidence type="ECO:0000313" key="9">
    <source>
        <dbReference type="Proteomes" id="UP000001593"/>
    </source>
</evidence>
<dbReference type="InParanoid" id="A7REW7"/>
<name>A7REW7_NEMVE</name>
<dbReference type="HOGENOM" id="CLU_944286_0_0_1"/>
<dbReference type="Proteomes" id="UP000001593">
    <property type="component" value="Unassembled WGS sequence"/>
</dbReference>
<evidence type="ECO:0000256" key="4">
    <source>
        <dbReference type="ARBA" id="ARBA00022490"/>
    </source>
</evidence>
<comment type="similarity">
    <text evidence="2">Belongs to the CCDC172 family.</text>
</comment>
<evidence type="ECO:0000256" key="2">
    <source>
        <dbReference type="ARBA" id="ARBA00008975"/>
    </source>
</evidence>
<dbReference type="PANTHER" id="PTHR22419:SF2">
    <property type="entry name" value="COILED-COIL DOMAIN-CONTAINING PROTEIN 172"/>
    <property type="match status" value="1"/>
</dbReference>